<dbReference type="AlphaFoldDB" id="A0A397ZKD1"/>
<reference evidence="1 2" key="1">
    <citation type="submission" date="2018-06" db="EMBL/GenBank/DDBJ databases">
        <title>WGS assembly of Brassica rapa FPsc.</title>
        <authorList>
            <person name="Bowman J."/>
            <person name="Kohchi T."/>
            <person name="Yamato K."/>
            <person name="Jenkins J."/>
            <person name="Shu S."/>
            <person name="Ishizaki K."/>
            <person name="Yamaoka S."/>
            <person name="Nishihama R."/>
            <person name="Nakamura Y."/>
            <person name="Berger F."/>
            <person name="Adam C."/>
            <person name="Aki S."/>
            <person name="Althoff F."/>
            <person name="Araki T."/>
            <person name="Arteaga-Vazquez M."/>
            <person name="Balasubrmanian S."/>
            <person name="Bauer D."/>
            <person name="Boehm C."/>
            <person name="Briginshaw L."/>
            <person name="Caballero-Perez J."/>
            <person name="Catarino B."/>
            <person name="Chen F."/>
            <person name="Chiyoda S."/>
            <person name="Chovatia M."/>
            <person name="Davies K."/>
            <person name="Delmans M."/>
            <person name="Demura T."/>
            <person name="Dierschke T."/>
            <person name="Dolan L."/>
            <person name="Dorantes-Acosta A."/>
            <person name="Eklund D."/>
            <person name="Florent S."/>
            <person name="Flores-Sandoval E."/>
            <person name="Fujiyama A."/>
            <person name="Fukuzawa H."/>
            <person name="Galik B."/>
            <person name="Grimanelli D."/>
            <person name="Grimwood J."/>
            <person name="Grossniklaus U."/>
            <person name="Hamada T."/>
            <person name="Haseloff J."/>
            <person name="Hetherington A."/>
            <person name="Higo A."/>
            <person name="Hirakawa Y."/>
            <person name="Hundley H."/>
            <person name="Ikeda Y."/>
            <person name="Inoue K."/>
            <person name="Inoue S."/>
            <person name="Ishida S."/>
            <person name="Jia Q."/>
            <person name="Kakita M."/>
            <person name="Kanazawa T."/>
            <person name="Kawai Y."/>
            <person name="Kawashima T."/>
            <person name="Kennedy M."/>
            <person name="Kinose K."/>
            <person name="Kinoshita T."/>
            <person name="Kohara Y."/>
            <person name="Koide E."/>
            <person name="Komatsu K."/>
            <person name="Kopischke S."/>
            <person name="Kubo M."/>
            <person name="Kyozuka J."/>
            <person name="Lagercrantz U."/>
            <person name="Lin S."/>
            <person name="Lindquist E."/>
            <person name="Lipzen A."/>
            <person name="Lu C."/>
            <person name="Luna E."/>
            <person name="Martienssen R."/>
            <person name="Minamino N."/>
            <person name="Mizutani M."/>
            <person name="Mizutani M."/>
            <person name="Mochizuki N."/>
            <person name="Monte I."/>
            <person name="Mosher R."/>
            <person name="Nagasaki H."/>
            <person name="Nakagami H."/>
            <person name="Naramoto S."/>
            <person name="Nishitani K."/>
            <person name="Ohtani M."/>
            <person name="Okamoto T."/>
            <person name="Okumura M."/>
            <person name="Phillips J."/>
            <person name="Pollak B."/>
            <person name="Reinders A."/>
            <person name="Roevekamp M."/>
            <person name="Sano R."/>
            <person name="Sawa S."/>
            <person name="Schmid M."/>
            <person name="Shirakawa M."/>
            <person name="Solano R."/>
            <person name="Spunde A."/>
            <person name="Suetsugu N."/>
            <person name="Sugano S."/>
            <person name="Sugiyama A."/>
            <person name="Sun R."/>
            <person name="Suzuki Y."/>
            <person name="Takenaka M."/>
            <person name="Takezawa D."/>
            <person name="Tomogane H."/>
            <person name="Tsuzuki M."/>
            <person name="Ueda T."/>
            <person name="Umeda M."/>
            <person name="Ward J."/>
            <person name="Watanabe Y."/>
            <person name="Yazaki K."/>
            <person name="Yokoyama R."/>
            <person name="Yoshitake Y."/>
            <person name="Yotsui I."/>
            <person name="Zachgo S."/>
            <person name="Schmutz J."/>
        </authorList>
    </citation>
    <scope>NUCLEOTIDE SEQUENCE [LARGE SCALE GENOMIC DNA]</scope>
    <source>
        <strain evidence="2">cv. B-3</strain>
    </source>
</reference>
<dbReference type="PANTHER" id="PTHR11697">
    <property type="entry name" value="GENERAL TRANSCRIPTION FACTOR 2-RELATED ZINC FINGER PROTEIN"/>
    <property type="match status" value="1"/>
</dbReference>
<sequence length="261" mass="30471">MWEIMKFSVKCGGLTKVRAQGYDGANNMKGDEFNGLRSLMSEESESTYYVHFFAHQFQLVVVAVVKKYFDVADFFDMISLLLNVVTASCKMKDMLGNVSYIVKVLECVQNDSANDLKRRQAHGLLINVDNFDFVFYFQLDMDEGFIGTRKPRKKIEVTNEHQYKVNCLYESLDLQLQEFNDRFNEVNTKLLICFDHTKLMRLSKLYPSDFSHGQCISLDQQLDIHIDNIQNDERFTHLQYLGELAHTSVETRKTYVSFFDF</sequence>
<dbReference type="PANTHER" id="PTHR11697:SF230">
    <property type="entry name" value="ZINC FINGER, MYM DOMAIN CONTAINING 1"/>
    <property type="match status" value="1"/>
</dbReference>
<dbReference type="Proteomes" id="UP000264353">
    <property type="component" value="Chromosome A4"/>
</dbReference>
<dbReference type="InterPro" id="IPR055298">
    <property type="entry name" value="AtLOH3-like"/>
</dbReference>
<protein>
    <recommendedName>
        <fullName evidence="3">DUF4371 domain-containing protein</fullName>
    </recommendedName>
</protein>
<gene>
    <name evidence="1" type="ORF">BRARA_D00659</name>
</gene>
<evidence type="ECO:0008006" key="3">
    <source>
        <dbReference type="Google" id="ProtNLM"/>
    </source>
</evidence>
<name>A0A397ZKD1_BRACM</name>
<accession>A0A397ZKD1</accession>
<evidence type="ECO:0000313" key="2">
    <source>
        <dbReference type="Proteomes" id="UP000264353"/>
    </source>
</evidence>
<evidence type="ECO:0000313" key="1">
    <source>
        <dbReference type="EMBL" id="RID65468.1"/>
    </source>
</evidence>
<proteinExistence type="predicted"/>
<organism evidence="1 2">
    <name type="scientific">Brassica campestris</name>
    <name type="common">Field mustard</name>
    <dbReference type="NCBI Taxonomy" id="3711"/>
    <lineage>
        <taxon>Eukaryota</taxon>
        <taxon>Viridiplantae</taxon>
        <taxon>Streptophyta</taxon>
        <taxon>Embryophyta</taxon>
        <taxon>Tracheophyta</taxon>
        <taxon>Spermatophyta</taxon>
        <taxon>Magnoliopsida</taxon>
        <taxon>eudicotyledons</taxon>
        <taxon>Gunneridae</taxon>
        <taxon>Pentapetalae</taxon>
        <taxon>rosids</taxon>
        <taxon>malvids</taxon>
        <taxon>Brassicales</taxon>
        <taxon>Brassicaceae</taxon>
        <taxon>Brassiceae</taxon>
        <taxon>Brassica</taxon>
    </lineage>
</organism>
<dbReference type="EMBL" id="CM010631">
    <property type="protein sequence ID" value="RID65468.1"/>
    <property type="molecule type" value="Genomic_DNA"/>
</dbReference>